<accession>A0A2A2WPB5</accession>
<dbReference type="NCBIfam" id="TIGR01167">
    <property type="entry name" value="LPXTG_anchor"/>
    <property type="match status" value="1"/>
</dbReference>
<feature type="compositionally biased region" description="Low complexity" evidence="1">
    <location>
        <begin position="1"/>
        <end position="25"/>
    </location>
</feature>
<keyword evidence="2" id="KW-0472">Membrane</keyword>
<evidence type="ECO:0008006" key="5">
    <source>
        <dbReference type="Google" id="ProtNLM"/>
    </source>
</evidence>
<comment type="caution">
    <text evidence="3">The sequence shown here is derived from an EMBL/GenBank/DDBJ whole genome shotgun (WGS) entry which is preliminary data.</text>
</comment>
<dbReference type="AlphaFoldDB" id="A0A2A2WPB5"/>
<organism evidence="3 4">
    <name type="scientific">Dietzia natronolimnaea</name>
    <dbReference type="NCBI Taxonomy" id="161920"/>
    <lineage>
        <taxon>Bacteria</taxon>
        <taxon>Bacillati</taxon>
        <taxon>Actinomycetota</taxon>
        <taxon>Actinomycetes</taxon>
        <taxon>Mycobacteriales</taxon>
        <taxon>Dietziaceae</taxon>
        <taxon>Dietzia</taxon>
    </lineage>
</organism>
<proteinExistence type="predicted"/>
<evidence type="ECO:0000256" key="2">
    <source>
        <dbReference type="SAM" id="Phobius"/>
    </source>
</evidence>
<dbReference type="Proteomes" id="UP000218810">
    <property type="component" value="Unassembled WGS sequence"/>
</dbReference>
<keyword evidence="2" id="KW-1133">Transmembrane helix</keyword>
<dbReference type="EMBL" id="NTGA01000019">
    <property type="protein sequence ID" value="PAY22883.1"/>
    <property type="molecule type" value="Genomic_DNA"/>
</dbReference>
<evidence type="ECO:0000256" key="1">
    <source>
        <dbReference type="SAM" id="MobiDB-lite"/>
    </source>
</evidence>
<reference evidence="4" key="1">
    <citation type="submission" date="2017-09" db="EMBL/GenBank/DDBJ databases">
        <authorList>
            <person name="Zhang Y."/>
            <person name="Huang X."/>
            <person name="Liu J."/>
            <person name="Lu L."/>
            <person name="Peng K."/>
        </authorList>
    </citation>
    <scope>NUCLEOTIDE SEQUENCE [LARGE SCALE GENOMIC DNA]</scope>
    <source>
        <strain evidence="4">S-XJ-1</strain>
    </source>
</reference>
<evidence type="ECO:0000313" key="3">
    <source>
        <dbReference type="EMBL" id="PAY22883.1"/>
    </source>
</evidence>
<feature type="transmembrane region" description="Helical" evidence="2">
    <location>
        <begin position="51"/>
        <end position="72"/>
    </location>
</feature>
<evidence type="ECO:0000313" key="4">
    <source>
        <dbReference type="Proteomes" id="UP000218810"/>
    </source>
</evidence>
<sequence length="85" mass="8244">MAYPYATDPSTPADPTGPGTATKVGHAGGPGVPAPRTATAGGALANTGADVTWLTGAAAVMILGGALALGLARRKRSSIPDTTEE</sequence>
<gene>
    <name evidence="3" type="ORF">CEY15_11190</name>
</gene>
<protein>
    <recommendedName>
        <fullName evidence="5">Gram-positive cocci surface proteins LPxTG domain-containing protein</fullName>
    </recommendedName>
</protein>
<keyword evidence="2" id="KW-0812">Transmembrane</keyword>
<feature type="region of interest" description="Disordered" evidence="1">
    <location>
        <begin position="1"/>
        <end position="42"/>
    </location>
</feature>
<name>A0A2A2WPB5_9ACTN</name>
<keyword evidence="4" id="KW-1185">Reference proteome</keyword>